<evidence type="ECO:0000259" key="7">
    <source>
        <dbReference type="Pfam" id="PF23121"/>
    </source>
</evidence>
<evidence type="ECO:0000313" key="9">
    <source>
        <dbReference type="Proteomes" id="UP000188268"/>
    </source>
</evidence>
<feature type="region of interest" description="Disordered" evidence="6">
    <location>
        <begin position="61"/>
        <end position="80"/>
    </location>
</feature>
<organism evidence="8 9">
    <name type="scientific">Corchorus capsularis</name>
    <name type="common">Jute</name>
    <dbReference type="NCBI Taxonomy" id="210143"/>
    <lineage>
        <taxon>Eukaryota</taxon>
        <taxon>Viridiplantae</taxon>
        <taxon>Streptophyta</taxon>
        <taxon>Embryophyta</taxon>
        <taxon>Tracheophyta</taxon>
        <taxon>Spermatophyta</taxon>
        <taxon>Magnoliopsida</taxon>
        <taxon>eudicotyledons</taxon>
        <taxon>Gunneridae</taxon>
        <taxon>Pentapetalae</taxon>
        <taxon>rosids</taxon>
        <taxon>malvids</taxon>
        <taxon>Malvales</taxon>
        <taxon>Malvaceae</taxon>
        <taxon>Grewioideae</taxon>
        <taxon>Apeibeae</taxon>
        <taxon>Corchorus</taxon>
    </lineage>
</organism>
<feature type="compositionally biased region" description="Basic and acidic residues" evidence="6">
    <location>
        <begin position="255"/>
        <end position="272"/>
    </location>
</feature>
<evidence type="ECO:0000256" key="2">
    <source>
        <dbReference type="ARBA" id="ARBA00022771"/>
    </source>
</evidence>
<keyword evidence="5" id="KW-0804">Transcription</keyword>
<dbReference type="InterPro" id="IPR049914">
    <property type="entry name" value="PHD1-3/5-6"/>
</dbReference>
<accession>A0A1R3J2B1</accession>
<feature type="domain" description="AIPP2-like SPOC-like" evidence="7">
    <location>
        <begin position="387"/>
        <end position="513"/>
    </location>
</feature>
<reference evidence="8 9" key="1">
    <citation type="submission" date="2013-09" db="EMBL/GenBank/DDBJ databases">
        <title>Corchorus capsularis genome sequencing.</title>
        <authorList>
            <person name="Alam M."/>
            <person name="Haque M.S."/>
            <person name="Islam M.S."/>
            <person name="Emdad E.M."/>
            <person name="Islam M.M."/>
            <person name="Ahmed B."/>
            <person name="Halim A."/>
            <person name="Hossen Q.M.M."/>
            <person name="Hossain M.Z."/>
            <person name="Ahmed R."/>
            <person name="Khan M.M."/>
            <person name="Islam R."/>
            <person name="Rashid M.M."/>
            <person name="Khan S.A."/>
            <person name="Rahman M.S."/>
            <person name="Alam M."/>
        </authorList>
    </citation>
    <scope>NUCLEOTIDE SEQUENCE [LARGE SCALE GENOMIC DNA]</scope>
    <source>
        <strain evidence="9">cv. CVL-1</strain>
        <tissue evidence="8">Whole seedling</tissue>
    </source>
</reference>
<dbReference type="InterPro" id="IPR013083">
    <property type="entry name" value="Znf_RING/FYVE/PHD"/>
</dbReference>
<keyword evidence="3" id="KW-0862">Zinc</keyword>
<evidence type="ECO:0000256" key="5">
    <source>
        <dbReference type="ARBA" id="ARBA00023163"/>
    </source>
</evidence>
<gene>
    <name evidence="8" type="ORF">CCACVL1_08078</name>
</gene>
<evidence type="ECO:0000256" key="6">
    <source>
        <dbReference type="SAM" id="MobiDB-lite"/>
    </source>
</evidence>
<proteinExistence type="predicted"/>
<dbReference type="GO" id="GO:0140566">
    <property type="term" value="F:histone reader activity"/>
    <property type="evidence" value="ECO:0007669"/>
    <property type="project" value="InterPro"/>
</dbReference>
<keyword evidence="9" id="KW-1185">Reference proteome</keyword>
<dbReference type="Proteomes" id="UP000188268">
    <property type="component" value="Unassembled WGS sequence"/>
</dbReference>
<evidence type="ECO:0000256" key="4">
    <source>
        <dbReference type="ARBA" id="ARBA00023015"/>
    </source>
</evidence>
<dbReference type="PANTHER" id="PTHR33304">
    <property type="match status" value="1"/>
</dbReference>
<dbReference type="GO" id="GO:0008270">
    <property type="term" value="F:zinc ion binding"/>
    <property type="evidence" value="ECO:0007669"/>
    <property type="project" value="UniProtKB-KW"/>
</dbReference>
<dbReference type="OMA" id="SCDECHP"/>
<feature type="compositionally biased region" description="Basic and acidic residues" evidence="6">
    <location>
        <begin position="120"/>
        <end position="138"/>
    </location>
</feature>
<dbReference type="InterPro" id="IPR056280">
    <property type="entry name" value="AIPP2-like_SPOC"/>
</dbReference>
<evidence type="ECO:0000256" key="1">
    <source>
        <dbReference type="ARBA" id="ARBA00022723"/>
    </source>
</evidence>
<keyword evidence="4" id="KW-0805">Transcription regulation</keyword>
<dbReference type="Pfam" id="PF23121">
    <property type="entry name" value="SPOC_AIPP2"/>
    <property type="match status" value="1"/>
</dbReference>
<dbReference type="AlphaFoldDB" id="A0A1R3J2B1"/>
<name>A0A1R3J2B1_COCAP</name>
<sequence>MYILSTQVTVCETCGDRGFAELLVYCEKCQAYAIHRYCLKKVTLGDVFWFCVDCEPEIAVTSTPKQGSPATGPESRLEDCPVSRLDDDIKCLKNKKKSKHDSGSFVISKVQKQSRPLLKPPEDLAKDETLGRKDETLNNKKKSKHDSGSFVISKVQKQSSPLLKPPEDVAKDETLGRKDETLNNKKNSKHDSGSFVISKVQKQSSPLLKPPEDLAEDETLGRKDETLNNNKKSKHDSGSFVISKVQKQSSPLLKPPEDLAKDETLGRKDETLGRPVRVGGPTFNNEDGVFEAKSSVSNTCTSSRETDWVNIDKKAEYVNIRTSSIALNEYLNIVESNLLDCGDRELDGIYSDEVAESVKTKASLVPTRNQIPEHIYLPALPIMEPIWRGSVHLCDGKFLIRVLAHLSSFACLKVCETAKWLPESLCLELLPRCNMWPKGFKRWGPSEDSIALYFFPCNERDTKTFDNLVDKMISQDLGMRAVFQDVELLVFTSRLLPLYYWRFQEKFYLWGVFRSKQASQSTNVVAEDEKNPLDTLTLYSQSPVSPLSNSGSSHLTEKISC</sequence>
<dbReference type="InterPro" id="IPR011011">
    <property type="entry name" value="Znf_FYVE_PHD"/>
</dbReference>
<comment type="caution">
    <text evidence="8">The sequence shown here is derived from an EMBL/GenBank/DDBJ whole genome shotgun (WGS) entry which is preliminary data.</text>
</comment>
<keyword evidence="2" id="KW-0863">Zinc-finger</keyword>
<dbReference type="Gramene" id="OMO88968">
    <property type="protein sequence ID" value="OMO88968"/>
    <property type="gene ID" value="CCACVL1_08078"/>
</dbReference>
<dbReference type="GO" id="GO:0034244">
    <property type="term" value="P:negative regulation of transcription elongation by RNA polymerase II"/>
    <property type="evidence" value="ECO:0007669"/>
    <property type="project" value="InterPro"/>
</dbReference>
<protein>
    <submittedName>
        <fullName evidence="8">Zinc finger, FYVE/PHD-type</fullName>
    </submittedName>
</protein>
<keyword evidence="1" id="KW-0479">Metal-binding</keyword>
<dbReference type="PANTHER" id="PTHR33304:SF18">
    <property type="entry name" value="CHROMATIN REGULATOR PHD FAMILY-RELATED"/>
    <property type="match status" value="1"/>
</dbReference>
<dbReference type="SUPFAM" id="SSF57903">
    <property type="entry name" value="FYVE/PHD zinc finger"/>
    <property type="match status" value="1"/>
</dbReference>
<dbReference type="OrthoDB" id="986064at2759"/>
<feature type="region of interest" description="Disordered" evidence="6">
    <location>
        <begin position="110"/>
        <end position="285"/>
    </location>
</feature>
<feature type="compositionally biased region" description="Basic and acidic residues" evidence="6">
    <location>
        <begin position="165"/>
        <end position="183"/>
    </location>
</feature>
<evidence type="ECO:0000256" key="3">
    <source>
        <dbReference type="ARBA" id="ARBA00022833"/>
    </source>
</evidence>
<dbReference type="EMBL" id="AWWV01008855">
    <property type="protein sequence ID" value="OMO88968.1"/>
    <property type="molecule type" value="Genomic_DNA"/>
</dbReference>
<evidence type="ECO:0000313" key="8">
    <source>
        <dbReference type="EMBL" id="OMO88968.1"/>
    </source>
</evidence>
<dbReference type="Gene3D" id="3.30.40.10">
    <property type="entry name" value="Zinc/RING finger domain, C3HC4 (zinc finger)"/>
    <property type="match status" value="1"/>
</dbReference>
<dbReference type="STRING" id="210143.A0A1R3J2B1"/>